<sequence>MLARRLVRIGLWTLAAHAILIFRSFGNQPMQLQHDGKGDRSRSY</sequence>
<keyword evidence="2" id="KW-1185">Reference proteome</keyword>
<gene>
    <name evidence="1" type="ORF">OCH239_20355</name>
</gene>
<proteinExistence type="predicted"/>
<dbReference type="Proteomes" id="UP000022447">
    <property type="component" value="Unassembled WGS sequence"/>
</dbReference>
<name>X7E756_9RHOB</name>
<organism evidence="1 2">
    <name type="scientific">Roseivivax halodurans JCM 10272</name>
    <dbReference type="NCBI Taxonomy" id="1449350"/>
    <lineage>
        <taxon>Bacteria</taxon>
        <taxon>Pseudomonadati</taxon>
        <taxon>Pseudomonadota</taxon>
        <taxon>Alphaproteobacteria</taxon>
        <taxon>Rhodobacterales</taxon>
        <taxon>Roseobacteraceae</taxon>
        <taxon>Roseivivax</taxon>
    </lineage>
</organism>
<dbReference type="STRING" id="1449350.OCH239_20355"/>
<reference evidence="1 2" key="1">
    <citation type="submission" date="2014-01" db="EMBL/GenBank/DDBJ databases">
        <title>Roseivivax halodurans JCM 10272 Genome Sequencing.</title>
        <authorList>
            <person name="Lai Q."/>
            <person name="Li G."/>
            <person name="Shao Z."/>
        </authorList>
    </citation>
    <scope>NUCLEOTIDE SEQUENCE [LARGE SCALE GENOMIC DNA]</scope>
    <source>
        <strain evidence="1 2">JCM 10272</strain>
    </source>
</reference>
<dbReference type="EMBL" id="JALZ01000079">
    <property type="protein sequence ID" value="ETX10983.1"/>
    <property type="molecule type" value="Genomic_DNA"/>
</dbReference>
<comment type="caution">
    <text evidence="1">The sequence shown here is derived from an EMBL/GenBank/DDBJ whole genome shotgun (WGS) entry which is preliminary data.</text>
</comment>
<protein>
    <submittedName>
        <fullName evidence="1">Uncharacterized protein</fullName>
    </submittedName>
</protein>
<accession>X7E756</accession>
<dbReference type="RefSeq" id="WP_280111684.1">
    <property type="nucleotide sequence ID" value="NZ_JALZ01000079.1"/>
</dbReference>
<evidence type="ECO:0000313" key="2">
    <source>
        <dbReference type="Proteomes" id="UP000022447"/>
    </source>
</evidence>
<evidence type="ECO:0000313" key="1">
    <source>
        <dbReference type="EMBL" id="ETX10983.1"/>
    </source>
</evidence>
<dbReference type="AlphaFoldDB" id="X7E756"/>